<dbReference type="InterPro" id="IPR000315">
    <property type="entry name" value="Znf_B-box"/>
</dbReference>
<sequence length="718" mass="81232">MESFVDDLKKEVQCSLCNDTLIEPKILPCFDTFCKPCLKRHAELIDEVNVFKCPLCKSQTSLPEPSSVEDLQPSLHLSRILKGLALAEGKKVCSVSESHSTASWYCFDCDRSMCEECKKYHSEFTEDHKVVRLAYLKKEDIEFIITRENPCQSHPHHRLELFCEDCDDMICLTCWKHDHKDHKTLSLDKFASIKKAVLSKQLQVLEQLRLDDKEKQQQEKIANTIKQQGEKAKKEIKDKTKKIIEKLQESERELLRQIDEKLDTATTNLNTIHHIPAVTEYIRKVMERGLASEMLNIQETQCSQKFIFNYLPLSAKIKFIPNQQLVQEVNSGLGEIRTRYKTDHKMSTIEVETETAIASTKKNLVVKTRTSKGKLNHDPRDVIDVQIKPKENVKIEKKYVRTDGKVEVEFTAKIAGQLIAEVQVNGDPVSNSPLVMYVMSQGMRTIGQFKTKGVDIGSSGLTGIAVNKDNSRIAVANYYSHCVHVFTTDGDLLLTYASPQVQLSNPMGLSFLNDTDLVIADRDNHRICIVNTTTGTLVKTFGNQGDGDGQFYRPLGVHVDDDGNIIVCDTKNHRVQVFTRDGDYQYQFGFTTQDKFAPYDVITHDGLFYVSDGKHHVIQVFEKKGNVPTRISTIGGQGRADGQLNGPLGLAIDNDHYLLVCDKHNKRVQKFTLDGRFVGRISTAGYNSRCDEEPAYITVLKDGQLLVSTNNSGVFRLK</sequence>
<evidence type="ECO:0000313" key="11">
    <source>
        <dbReference type="Proteomes" id="UP000515163"/>
    </source>
</evidence>
<gene>
    <name evidence="12" type="primary">LOC116295187</name>
</gene>
<dbReference type="InterPro" id="IPR047153">
    <property type="entry name" value="TRIM45/56/19-like"/>
</dbReference>
<dbReference type="PANTHER" id="PTHR25462:SF296">
    <property type="entry name" value="MEIOTIC P26, ISOFORM F"/>
    <property type="match status" value="1"/>
</dbReference>
<keyword evidence="2" id="KW-0677">Repeat</keyword>
<dbReference type="InParanoid" id="A0A6P8HR04"/>
<dbReference type="GO" id="GO:0008270">
    <property type="term" value="F:zinc ion binding"/>
    <property type="evidence" value="ECO:0007669"/>
    <property type="project" value="UniProtKB-KW"/>
</dbReference>
<protein>
    <submittedName>
        <fullName evidence="12">E3 ubiquitin-protein ligase TRIM71-like</fullName>
    </submittedName>
</protein>
<feature type="repeat" description="Filamin" evidence="6">
    <location>
        <begin position="403"/>
        <end position="438"/>
    </location>
</feature>
<dbReference type="Gene3D" id="2.120.10.30">
    <property type="entry name" value="TolB, C-terminal domain"/>
    <property type="match status" value="3"/>
</dbReference>
<dbReference type="InterPro" id="IPR001841">
    <property type="entry name" value="Znf_RING"/>
</dbReference>
<dbReference type="SUPFAM" id="SSF101898">
    <property type="entry name" value="NHL repeat"/>
    <property type="match status" value="1"/>
</dbReference>
<accession>A0A6P8HR04</accession>
<dbReference type="Gene3D" id="3.30.160.60">
    <property type="entry name" value="Classic Zinc Finger"/>
    <property type="match status" value="1"/>
</dbReference>
<dbReference type="InterPro" id="IPR017868">
    <property type="entry name" value="Filamin/ABP280_repeat-like"/>
</dbReference>
<keyword evidence="3 5" id="KW-0863">Zinc-finger</keyword>
<dbReference type="PROSITE" id="PS50194">
    <property type="entry name" value="FILAMIN_REPEAT"/>
    <property type="match status" value="1"/>
</dbReference>
<evidence type="ECO:0000256" key="1">
    <source>
        <dbReference type="ARBA" id="ARBA00022723"/>
    </source>
</evidence>
<dbReference type="InterPro" id="IPR014756">
    <property type="entry name" value="Ig_E-set"/>
</dbReference>
<dbReference type="CDD" id="cd19757">
    <property type="entry name" value="Bbox1"/>
    <property type="match status" value="1"/>
</dbReference>
<evidence type="ECO:0000256" key="5">
    <source>
        <dbReference type="PROSITE-ProRule" id="PRU00024"/>
    </source>
</evidence>
<dbReference type="SUPFAM" id="SSF57850">
    <property type="entry name" value="RING/U-box"/>
    <property type="match status" value="1"/>
</dbReference>
<dbReference type="Pfam" id="PF00097">
    <property type="entry name" value="zf-C3HC4"/>
    <property type="match status" value="1"/>
</dbReference>
<feature type="repeat" description="NHL" evidence="7">
    <location>
        <begin position="631"/>
        <end position="674"/>
    </location>
</feature>
<dbReference type="SUPFAM" id="SSF57845">
    <property type="entry name" value="B-box zinc-binding domain"/>
    <property type="match status" value="1"/>
</dbReference>
<dbReference type="InterPro" id="IPR013083">
    <property type="entry name" value="Znf_RING/FYVE/PHD"/>
</dbReference>
<dbReference type="FunCoup" id="A0A6P8HR04">
    <property type="interactions" value="1231"/>
</dbReference>
<keyword evidence="11" id="KW-1185">Reference proteome</keyword>
<name>A0A6P8HR04_ACTTE</name>
<dbReference type="Gene3D" id="3.30.40.10">
    <property type="entry name" value="Zinc/RING finger domain, C3HC4 (zinc finger)"/>
    <property type="match status" value="1"/>
</dbReference>
<dbReference type="PROSITE" id="PS50089">
    <property type="entry name" value="ZF_RING_2"/>
    <property type="match status" value="1"/>
</dbReference>
<dbReference type="Pfam" id="PF00643">
    <property type="entry name" value="zf-B_box"/>
    <property type="match status" value="1"/>
</dbReference>
<keyword evidence="8" id="KW-0175">Coiled coil</keyword>
<dbReference type="Pfam" id="PF01436">
    <property type="entry name" value="NHL"/>
    <property type="match status" value="2"/>
</dbReference>
<evidence type="ECO:0000256" key="6">
    <source>
        <dbReference type="PROSITE-ProRule" id="PRU00087"/>
    </source>
</evidence>
<dbReference type="SMART" id="SM00336">
    <property type="entry name" value="BBOX"/>
    <property type="match status" value="2"/>
</dbReference>
<dbReference type="CDD" id="cd05819">
    <property type="entry name" value="NHL"/>
    <property type="match status" value="1"/>
</dbReference>
<dbReference type="KEGG" id="aten:116295187"/>
<dbReference type="SUPFAM" id="SSF81296">
    <property type="entry name" value="E set domains"/>
    <property type="match status" value="1"/>
</dbReference>
<dbReference type="RefSeq" id="XP_031558799.1">
    <property type="nucleotide sequence ID" value="XM_031702939.1"/>
</dbReference>
<feature type="domain" description="B box-type" evidence="10">
    <location>
        <begin position="88"/>
        <end position="133"/>
    </location>
</feature>
<dbReference type="OrthoDB" id="342730at2759"/>
<dbReference type="Proteomes" id="UP000515163">
    <property type="component" value="Unplaced"/>
</dbReference>
<keyword evidence="4" id="KW-0862">Zinc</keyword>
<dbReference type="InterPro" id="IPR011042">
    <property type="entry name" value="6-blade_b-propeller_TolB-like"/>
</dbReference>
<dbReference type="PROSITE" id="PS51125">
    <property type="entry name" value="NHL"/>
    <property type="match status" value="2"/>
</dbReference>
<dbReference type="GeneID" id="116295187"/>
<evidence type="ECO:0000256" key="7">
    <source>
        <dbReference type="PROSITE-ProRule" id="PRU00504"/>
    </source>
</evidence>
<feature type="domain" description="RING-type" evidence="9">
    <location>
        <begin position="14"/>
        <end position="57"/>
    </location>
</feature>
<dbReference type="InterPro" id="IPR018957">
    <property type="entry name" value="Znf_C3HC4_RING-type"/>
</dbReference>
<evidence type="ECO:0000256" key="8">
    <source>
        <dbReference type="SAM" id="Coils"/>
    </source>
</evidence>
<dbReference type="CDD" id="cd16579">
    <property type="entry name" value="RING-HC_PML_C-V"/>
    <property type="match status" value="1"/>
</dbReference>
<dbReference type="PROSITE" id="PS50119">
    <property type="entry name" value="ZF_BBOX"/>
    <property type="match status" value="2"/>
</dbReference>
<reference evidence="12" key="1">
    <citation type="submission" date="2025-08" db="UniProtKB">
        <authorList>
            <consortium name="RefSeq"/>
        </authorList>
    </citation>
    <scope>IDENTIFICATION</scope>
    <source>
        <tissue evidence="12">Tentacle</tissue>
    </source>
</reference>
<proteinExistence type="predicted"/>
<evidence type="ECO:0000256" key="2">
    <source>
        <dbReference type="ARBA" id="ARBA00022737"/>
    </source>
</evidence>
<dbReference type="PANTHER" id="PTHR25462">
    <property type="entry name" value="BONUS, ISOFORM C-RELATED"/>
    <property type="match status" value="1"/>
</dbReference>
<evidence type="ECO:0000259" key="10">
    <source>
        <dbReference type="PROSITE" id="PS50119"/>
    </source>
</evidence>
<dbReference type="Gene3D" id="2.60.40.10">
    <property type="entry name" value="Immunoglobulins"/>
    <property type="match status" value="1"/>
</dbReference>
<feature type="domain" description="B box-type" evidence="10">
    <location>
        <begin position="146"/>
        <end position="187"/>
    </location>
</feature>
<evidence type="ECO:0000259" key="9">
    <source>
        <dbReference type="PROSITE" id="PS50089"/>
    </source>
</evidence>
<evidence type="ECO:0000256" key="4">
    <source>
        <dbReference type="ARBA" id="ARBA00022833"/>
    </source>
</evidence>
<dbReference type="AlphaFoldDB" id="A0A6P8HR04"/>
<evidence type="ECO:0000256" key="3">
    <source>
        <dbReference type="ARBA" id="ARBA00022771"/>
    </source>
</evidence>
<keyword evidence="1" id="KW-0479">Metal-binding</keyword>
<feature type="coiled-coil region" evidence="8">
    <location>
        <begin position="215"/>
        <end position="264"/>
    </location>
</feature>
<evidence type="ECO:0000313" key="12">
    <source>
        <dbReference type="RefSeq" id="XP_031558799.1"/>
    </source>
</evidence>
<dbReference type="InterPro" id="IPR001258">
    <property type="entry name" value="NHL_repeat"/>
</dbReference>
<feature type="repeat" description="NHL" evidence="7">
    <location>
        <begin position="538"/>
        <end position="581"/>
    </location>
</feature>
<organism evidence="11 12">
    <name type="scientific">Actinia tenebrosa</name>
    <name type="common">Australian red waratah sea anemone</name>
    <dbReference type="NCBI Taxonomy" id="6105"/>
    <lineage>
        <taxon>Eukaryota</taxon>
        <taxon>Metazoa</taxon>
        <taxon>Cnidaria</taxon>
        <taxon>Anthozoa</taxon>
        <taxon>Hexacorallia</taxon>
        <taxon>Actiniaria</taxon>
        <taxon>Actiniidae</taxon>
        <taxon>Actinia</taxon>
    </lineage>
</organism>
<dbReference type="InterPro" id="IPR013783">
    <property type="entry name" value="Ig-like_fold"/>
</dbReference>